<reference evidence="2" key="2">
    <citation type="submission" date="2023-01" db="EMBL/GenBank/DDBJ databases">
        <authorList>
            <person name="Sun Q."/>
            <person name="Evtushenko L."/>
        </authorList>
    </citation>
    <scope>NUCLEOTIDE SEQUENCE</scope>
    <source>
        <strain evidence="2">VKM Ac-1246</strain>
    </source>
</reference>
<feature type="transmembrane region" description="Helical" evidence="1">
    <location>
        <begin position="86"/>
        <end position="108"/>
    </location>
</feature>
<comment type="caution">
    <text evidence="2">The sequence shown here is derived from an EMBL/GenBank/DDBJ whole genome shotgun (WGS) entry which is preliminary data.</text>
</comment>
<evidence type="ECO:0000313" key="3">
    <source>
        <dbReference type="Proteomes" id="UP001142292"/>
    </source>
</evidence>
<organism evidence="2 3">
    <name type="scientific">Nocardioides luteus</name>
    <dbReference type="NCBI Taxonomy" id="1844"/>
    <lineage>
        <taxon>Bacteria</taxon>
        <taxon>Bacillati</taxon>
        <taxon>Actinomycetota</taxon>
        <taxon>Actinomycetes</taxon>
        <taxon>Propionibacteriales</taxon>
        <taxon>Nocardioidaceae</taxon>
        <taxon>Nocardioides</taxon>
    </lineage>
</organism>
<keyword evidence="3" id="KW-1185">Reference proteome</keyword>
<reference evidence="2" key="1">
    <citation type="journal article" date="2014" name="Int. J. Syst. Evol. Microbiol.">
        <title>Complete genome of a new Firmicutes species belonging to the dominant human colonic microbiota ('Ruminococcus bicirculans') reveals two chromosomes and a selective capacity to utilize plant glucans.</title>
        <authorList>
            <consortium name="NISC Comparative Sequencing Program"/>
            <person name="Wegmann U."/>
            <person name="Louis P."/>
            <person name="Goesmann A."/>
            <person name="Henrissat B."/>
            <person name="Duncan S.H."/>
            <person name="Flint H.J."/>
        </authorList>
    </citation>
    <scope>NUCLEOTIDE SEQUENCE</scope>
    <source>
        <strain evidence="2">VKM Ac-1246</strain>
    </source>
</reference>
<gene>
    <name evidence="2" type="ORF">GCM10017579_00310</name>
</gene>
<protein>
    <submittedName>
        <fullName evidence="2">Uncharacterized protein</fullName>
    </submittedName>
</protein>
<proteinExistence type="predicted"/>
<accession>A0ABQ5SPD2</accession>
<feature type="transmembrane region" description="Helical" evidence="1">
    <location>
        <begin position="133"/>
        <end position="161"/>
    </location>
</feature>
<feature type="transmembrane region" description="Helical" evidence="1">
    <location>
        <begin position="59"/>
        <end position="79"/>
    </location>
</feature>
<dbReference type="EMBL" id="BSEL01000001">
    <property type="protein sequence ID" value="GLJ65995.1"/>
    <property type="molecule type" value="Genomic_DNA"/>
</dbReference>
<keyword evidence="1" id="KW-1133">Transmembrane helix</keyword>
<keyword evidence="1" id="KW-0472">Membrane</keyword>
<sequence length="168" mass="17614">MARASNFPSLVVMSEPHATSTEATRRTTLGLPLTAILGLALLAAPRVPLHDLGIIEEGTFVNALFVFVPPLVWVAVAVIKQVPNPLLTLLAVGACYGILLALGHQLLWTESFGDDPPRLGGNLSGLDPTVESVIIRSFAAVSSVFTGLIVGAISGLVAWGVSGLRRRL</sequence>
<evidence type="ECO:0000256" key="1">
    <source>
        <dbReference type="SAM" id="Phobius"/>
    </source>
</evidence>
<name>A0ABQ5SPD2_9ACTN</name>
<evidence type="ECO:0000313" key="2">
    <source>
        <dbReference type="EMBL" id="GLJ65995.1"/>
    </source>
</evidence>
<dbReference type="Proteomes" id="UP001142292">
    <property type="component" value="Unassembled WGS sequence"/>
</dbReference>
<feature type="transmembrane region" description="Helical" evidence="1">
    <location>
        <begin position="29"/>
        <end position="47"/>
    </location>
</feature>
<keyword evidence="1" id="KW-0812">Transmembrane</keyword>